<dbReference type="EMBL" id="DUZY01000005">
    <property type="protein sequence ID" value="DAD39052.1"/>
    <property type="molecule type" value="Genomic_DNA"/>
</dbReference>
<feature type="region of interest" description="Disordered" evidence="1">
    <location>
        <begin position="45"/>
        <end position="65"/>
    </location>
</feature>
<protein>
    <submittedName>
        <fullName evidence="3">Uncharacterized protein</fullName>
    </submittedName>
</protein>
<keyword evidence="2" id="KW-0732">Signal</keyword>
<organism evidence="3 4">
    <name type="scientific">Nelumbo nucifera</name>
    <name type="common">Sacred lotus</name>
    <dbReference type="NCBI Taxonomy" id="4432"/>
    <lineage>
        <taxon>Eukaryota</taxon>
        <taxon>Viridiplantae</taxon>
        <taxon>Streptophyta</taxon>
        <taxon>Embryophyta</taxon>
        <taxon>Tracheophyta</taxon>
        <taxon>Spermatophyta</taxon>
        <taxon>Magnoliopsida</taxon>
        <taxon>Proteales</taxon>
        <taxon>Nelumbonaceae</taxon>
        <taxon>Nelumbo</taxon>
    </lineage>
</organism>
<evidence type="ECO:0000256" key="1">
    <source>
        <dbReference type="SAM" id="MobiDB-lite"/>
    </source>
</evidence>
<evidence type="ECO:0000313" key="4">
    <source>
        <dbReference type="Proteomes" id="UP000607653"/>
    </source>
</evidence>
<dbReference type="Proteomes" id="UP000607653">
    <property type="component" value="Unassembled WGS sequence"/>
</dbReference>
<comment type="caution">
    <text evidence="3">The sequence shown here is derived from an EMBL/GenBank/DDBJ whole genome shotgun (WGS) entry which is preliminary data.</text>
</comment>
<feature type="signal peptide" evidence="2">
    <location>
        <begin position="1"/>
        <end position="28"/>
    </location>
</feature>
<evidence type="ECO:0000256" key="2">
    <source>
        <dbReference type="SAM" id="SignalP"/>
    </source>
</evidence>
<keyword evidence="4" id="KW-1185">Reference proteome</keyword>
<sequence>MSTCRRNLLTVSITLIILLSVLLPLVAARPLDGDHWVLQLQSLQRGPVPPSGPSCGTNLPNRKCL</sequence>
<gene>
    <name evidence="3" type="ORF">HUJ06_013375</name>
</gene>
<feature type="compositionally biased region" description="Polar residues" evidence="1">
    <location>
        <begin position="54"/>
        <end position="65"/>
    </location>
</feature>
<name>A0A822Z210_NELNU</name>
<evidence type="ECO:0000313" key="3">
    <source>
        <dbReference type="EMBL" id="DAD39052.1"/>
    </source>
</evidence>
<feature type="chain" id="PRO_5032798850" evidence="2">
    <location>
        <begin position="29"/>
        <end position="65"/>
    </location>
</feature>
<dbReference type="PANTHER" id="PTHR33592:SF3">
    <property type="entry name" value="TRANSMEMBRANE PROTEIN"/>
    <property type="match status" value="1"/>
</dbReference>
<dbReference type="AlphaFoldDB" id="A0A822Z210"/>
<proteinExistence type="predicted"/>
<accession>A0A822Z210</accession>
<reference evidence="3 4" key="1">
    <citation type="journal article" date="2020" name="Mol. Biol. Evol.">
        <title>Distinct Expression and Methylation Patterns for Genes with Different Fates following a Single Whole-Genome Duplication in Flowering Plants.</title>
        <authorList>
            <person name="Shi T."/>
            <person name="Rahmani R.S."/>
            <person name="Gugger P.F."/>
            <person name="Wang M."/>
            <person name="Li H."/>
            <person name="Zhang Y."/>
            <person name="Li Z."/>
            <person name="Wang Q."/>
            <person name="Van de Peer Y."/>
            <person name="Marchal K."/>
            <person name="Chen J."/>
        </authorList>
    </citation>
    <scope>NUCLEOTIDE SEQUENCE [LARGE SCALE GENOMIC DNA]</scope>
    <source>
        <tissue evidence="3">Leaf</tissue>
    </source>
</reference>
<dbReference type="PANTHER" id="PTHR33592">
    <property type="entry name" value="TRANSMEMBRANE PROTEIN"/>
    <property type="match status" value="1"/>
</dbReference>